<keyword evidence="2" id="KW-1185">Reference proteome</keyword>
<gene>
    <name evidence="1" type="ORF">FA95DRAFT_317600</name>
</gene>
<evidence type="ECO:0000313" key="2">
    <source>
        <dbReference type="Proteomes" id="UP000814033"/>
    </source>
</evidence>
<name>A0ACB8S5H2_9AGAM</name>
<dbReference type="EMBL" id="MU275853">
    <property type="protein sequence ID" value="KAI0051321.1"/>
    <property type="molecule type" value="Genomic_DNA"/>
</dbReference>
<comment type="caution">
    <text evidence="1">The sequence shown here is derived from an EMBL/GenBank/DDBJ whole genome shotgun (WGS) entry which is preliminary data.</text>
</comment>
<dbReference type="Proteomes" id="UP000814033">
    <property type="component" value="Unassembled WGS sequence"/>
</dbReference>
<proteinExistence type="predicted"/>
<reference evidence="1" key="2">
    <citation type="journal article" date="2022" name="New Phytol.">
        <title>Evolutionary transition to the ectomycorrhizal habit in the genomes of a hyperdiverse lineage of mushroom-forming fungi.</title>
        <authorList>
            <person name="Looney B."/>
            <person name="Miyauchi S."/>
            <person name="Morin E."/>
            <person name="Drula E."/>
            <person name="Courty P.E."/>
            <person name="Kohler A."/>
            <person name="Kuo A."/>
            <person name="LaButti K."/>
            <person name="Pangilinan J."/>
            <person name="Lipzen A."/>
            <person name="Riley R."/>
            <person name="Andreopoulos W."/>
            <person name="He G."/>
            <person name="Johnson J."/>
            <person name="Nolan M."/>
            <person name="Tritt A."/>
            <person name="Barry K.W."/>
            <person name="Grigoriev I.V."/>
            <person name="Nagy L.G."/>
            <person name="Hibbett D."/>
            <person name="Henrissat B."/>
            <person name="Matheny P.B."/>
            <person name="Labbe J."/>
            <person name="Martin F.M."/>
        </authorList>
    </citation>
    <scope>NUCLEOTIDE SEQUENCE</scope>
    <source>
        <strain evidence="1">FP105234-sp</strain>
    </source>
</reference>
<organism evidence="1 2">
    <name type="scientific">Auriscalpium vulgare</name>
    <dbReference type="NCBI Taxonomy" id="40419"/>
    <lineage>
        <taxon>Eukaryota</taxon>
        <taxon>Fungi</taxon>
        <taxon>Dikarya</taxon>
        <taxon>Basidiomycota</taxon>
        <taxon>Agaricomycotina</taxon>
        <taxon>Agaricomycetes</taxon>
        <taxon>Russulales</taxon>
        <taxon>Auriscalpiaceae</taxon>
        <taxon>Auriscalpium</taxon>
    </lineage>
</organism>
<accession>A0ACB8S5H2</accession>
<evidence type="ECO:0000313" key="1">
    <source>
        <dbReference type="EMBL" id="KAI0051321.1"/>
    </source>
</evidence>
<sequence>MDCGAQPAASAALLSAAALAVVSPSLSSMCSFHTSCRPLVQNGRHSLVSVADLARKTVVPPLTLTTLFVLSRLLFATSAALPLFAYADSAEKEHHGDQDKMRVCMLGHLCRQSGGASRWDHSAYLRTHFLFPQCIIRSPALRDGQFHMHGHGGLTLRPTSDGGGKHGTVSAHDSRCRPRALSQGGDTKCVSARSYL</sequence>
<protein>
    <submittedName>
        <fullName evidence="1">Uncharacterized protein</fullName>
    </submittedName>
</protein>
<reference evidence="1" key="1">
    <citation type="submission" date="2021-02" db="EMBL/GenBank/DDBJ databases">
        <authorList>
            <consortium name="DOE Joint Genome Institute"/>
            <person name="Ahrendt S."/>
            <person name="Looney B.P."/>
            <person name="Miyauchi S."/>
            <person name="Morin E."/>
            <person name="Drula E."/>
            <person name="Courty P.E."/>
            <person name="Chicoki N."/>
            <person name="Fauchery L."/>
            <person name="Kohler A."/>
            <person name="Kuo A."/>
            <person name="Labutti K."/>
            <person name="Pangilinan J."/>
            <person name="Lipzen A."/>
            <person name="Riley R."/>
            <person name="Andreopoulos W."/>
            <person name="He G."/>
            <person name="Johnson J."/>
            <person name="Barry K.W."/>
            <person name="Grigoriev I.V."/>
            <person name="Nagy L."/>
            <person name="Hibbett D."/>
            <person name="Henrissat B."/>
            <person name="Matheny P.B."/>
            <person name="Labbe J."/>
            <person name="Martin F."/>
        </authorList>
    </citation>
    <scope>NUCLEOTIDE SEQUENCE</scope>
    <source>
        <strain evidence="1">FP105234-sp</strain>
    </source>
</reference>